<dbReference type="AlphaFoldDB" id="A0A9P1DX88"/>
<reference evidence="1" key="1">
    <citation type="submission" date="2022-07" db="EMBL/GenBank/DDBJ databases">
        <authorList>
            <person name="Macas J."/>
            <person name="Novak P."/>
            <person name="Neumann P."/>
        </authorList>
    </citation>
    <scope>NUCLEOTIDE SEQUENCE</scope>
</reference>
<sequence>MTAILTYLRLGDGDGSVRIIDGRWWPWNKAAAKMVVVATSSDRGDRRRLTNVKTGGVQRRQRLVASGGGNVRHLAAASSGGVGRWLGAAITGAGADPGWYRKQLVVGE</sequence>
<keyword evidence="2" id="KW-1185">Reference proteome</keyword>
<organism evidence="1 2">
    <name type="scientific">Cuscuta europaea</name>
    <name type="common">European dodder</name>
    <dbReference type="NCBI Taxonomy" id="41803"/>
    <lineage>
        <taxon>Eukaryota</taxon>
        <taxon>Viridiplantae</taxon>
        <taxon>Streptophyta</taxon>
        <taxon>Embryophyta</taxon>
        <taxon>Tracheophyta</taxon>
        <taxon>Spermatophyta</taxon>
        <taxon>Magnoliopsida</taxon>
        <taxon>eudicotyledons</taxon>
        <taxon>Gunneridae</taxon>
        <taxon>Pentapetalae</taxon>
        <taxon>asterids</taxon>
        <taxon>lamiids</taxon>
        <taxon>Solanales</taxon>
        <taxon>Convolvulaceae</taxon>
        <taxon>Cuscuteae</taxon>
        <taxon>Cuscuta</taxon>
        <taxon>Cuscuta subgen. Cuscuta</taxon>
    </lineage>
</organism>
<proteinExistence type="predicted"/>
<dbReference type="Proteomes" id="UP001152484">
    <property type="component" value="Unassembled WGS sequence"/>
</dbReference>
<comment type="caution">
    <text evidence="1">The sequence shown here is derived from an EMBL/GenBank/DDBJ whole genome shotgun (WGS) entry which is preliminary data.</text>
</comment>
<dbReference type="EMBL" id="CAMAPE010000003">
    <property type="protein sequence ID" value="CAH9055536.1"/>
    <property type="molecule type" value="Genomic_DNA"/>
</dbReference>
<gene>
    <name evidence="1" type="ORF">CEURO_LOCUS822</name>
</gene>
<name>A0A9P1DX88_CUSEU</name>
<accession>A0A9P1DX88</accession>
<evidence type="ECO:0000313" key="2">
    <source>
        <dbReference type="Proteomes" id="UP001152484"/>
    </source>
</evidence>
<feature type="non-terminal residue" evidence="1">
    <location>
        <position position="108"/>
    </location>
</feature>
<protein>
    <submittedName>
        <fullName evidence="1">Uncharacterized protein</fullName>
    </submittedName>
</protein>
<evidence type="ECO:0000313" key="1">
    <source>
        <dbReference type="EMBL" id="CAH9055536.1"/>
    </source>
</evidence>